<dbReference type="OrthoDB" id="3639251at2759"/>
<evidence type="ECO:0000313" key="2">
    <source>
        <dbReference type="Proteomes" id="UP000799118"/>
    </source>
</evidence>
<gene>
    <name evidence="1" type="ORF">BT96DRAFT_268713</name>
</gene>
<accession>A0A6A4I8H1</accession>
<keyword evidence="2" id="KW-1185">Reference proteome</keyword>
<proteinExistence type="predicted"/>
<dbReference type="EMBL" id="ML769403">
    <property type="protein sequence ID" value="KAE9406270.1"/>
    <property type="molecule type" value="Genomic_DNA"/>
</dbReference>
<protein>
    <submittedName>
        <fullName evidence="1">Uncharacterized protein</fullName>
    </submittedName>
</protein>
<organism evidence="1 2">
    <name type="scientific">Gymnopus androsaceus JB14</name>
    <dbReference type="NCBI Taxonomy" id="1447944"/>
    <lineage>
        <taxon>Eukaryota</taxon>
        <taxon>Fungi</taxon>
        <taxon>Dikarya</taxon>
        <taxon>Basidiomycota</taxon>
        <taxon>Agaricomycotina</taxon>
        <taxon>Agaricomycetes</taxon>
        <taxon>Agaricomycetidae</taxon>
        <taxon>Agaricales</taxon>
        <taxon>Marasmiineae</taxon>
        <taxon>Omphalotaceae</taxon>
        <taxon>Gymnopus</taxon>
    </lineage>
</organism>
<dbReference type="AlphaFoldDB" id="A0A6A4I8H1"/>
<name>A0A6A4I8H1_9AGAR</name>
<evidence type="ECO:0000313" key="1">
    <source>
        <dbReference type="EMBL" id="KAE9406270.1"/>
    </source>
</evidence>
<reference evidence="1" key="1">
    <citation type="journal article" date="2019" name="Environ. Microbiol.">
        <title>Fungal ecological strategies reflected in gene transcription - a case study of two litter decomposers.</title>
        <authorList>
            <person name="Barbi F."/>
            <person name="Kohler A."/>
            <person name="Barry K."/>
            <person name="Baskaran P."/>
            <person name="Daum C."/>
            <person name="Fauchery L."/>
            <person name="Ihrmark K."/>
            <person name="Kuo A."/>
            <person name="LaButti K."/>
            <person name="Lipzen A."/>
            <person name="Morin E."/>
            <person name="Grigoriev I.V."/>
            <person name="Henrissat B."/>
            <person name="Lindahl B."/>
            <person name="Martin F."/>
        </authorList>
    </citation>
    <scope>NUCLEOTIDE SEQUENCE</scope>
    <source>
        <strain evidence="1">JB14</strain>
    </source>
</reference>
<dbReference type="Proteomes" id="UP000799118">
    <property type="component" value="Unassembled WGS sequence"/>
</dbReference>
<sequence>MRVRWAPIAVATLWTGAVFIALAVSPLYTHCRKMGIVLHAWVNELNGHDSEKRAFMIAACDSAGYVVQAWFNIVFFPQVEQPRILEGKIASACMNFLIAAWL</sequence>